<dbReference type="OrthoDB" id="5383703at2759"/>
<feature type="region of interest" description="Disordered" evidence="1">
    <location>
        <begin position="384"/>
        <end position="426"/>
    </location>
</feature>
<dbReference type="Proteomes" id="UP000053328">
    <property type="component" value="Unassembled WGS sequence"/>
</dbReference>
<feature type="region of interest" description="Disordered" evidence="1">
    <location>
        <begin position="440"/>
        <end position="507"/>
    </location>
</feature>
<keyword evidence="3" id="KW-1185">Reference proteome</keyword>
<feature type="compositionally biased region" description="Basic and acidic residues" evidence="1">
    <location>
        <begin position="128"/>
        <end position="144"/>
    </location>
</feature>
<dbReference type="RefSeq" id="XP_016240869.1">
    <property type="nucleotide sequence ID" value="XM_016375593.1"/>
</dbReference>
<evidence type="ECO:0000256" key="1">
    <source>
        <dbReference type="SAM" id="MobiDB-lite"/>
    </source>
</evidence>
<dbReference type="GeneID" id="27328313"/>
<feature type="compositionally biased region" description="Basic and acidic residues" evidence="1">
    <location>
        <begin position="384"/>
        <end position="394"/>
    </location>
</feature>
<organism evidence="2 3">
    <name type="scientific">Exophiala spinifera</name>
    <dbReference type="NCBI Taxonomy" id="91928"/>
    <lineage>
        <taxon>Eukaryota</taxon>
        <taxon>Fungi</taxon>
        <taxon>Dikarya</taxon>
        <taxon>Ascomycota</taxon>
        <taxon>Pezizomycotina</taxon>
        <taxon>Eurotiomycetes</taxon>
        <taxon>Chaetothyriomycetidae</taxon>
        <taxon>Chaetothyriales</taxon>
        <taxon>Herpotrichiellaceae</taxon>
        <taxon>Exophiala</taxon>
    </lineage>
</organism>
<feature type="compositionally biased region" description="Basic residues" evidence="1">
    <location>
        <begin position="303"/>
        <end position="312"/>
    </location>
</feature>
<dbReference type="HOGENOM" id="CLU_589258_0_0_1"/>
<protein>
    <recommendedName>
        <fullName evidence="4">Spindle pole body-associated protein cut12 domain-containing protein</fullName>
    </recommendedName>
</protein>
<name>A0A0D2BP14_9EURO</name>
<evidence type="ECO:0000313" key="3">
    <source>
        <dbReference type="Proteomes" id="UP000053328"/>
    </source>
</evidence>
<feature type="compositionally biased region" description="Basic and acidic residues" evidence="1">
    <location>
        <begin position="443"/>
        <end position="459"/>
    </location>
</feature>
<dbReference type="EMBL" id="KN847492">
    <property type="protein sequence ID" value="KIW20653.1"/>
    <property type="molecule type" value="Genomic_DNA"/>
</dbReference>
<feature type="compositionally biased region" description="Low complexity" evidence="1">
    <location>
        <begin position="331"/>
        <end position="348"/>
    </location>
</feature>
<feature type="region of interest" description="Disordered" evidence="1">
    <location>
        <begin position="233"/>
        <end position="358"/>
    </location>
</feature>
<accession>A0A0D2BP14</accession>
<evidence type="ECO:0000313" key="2">
    <source>
        <dbReference type="EMBL" id="KIW20653.1"/>
    </source>
</evidence>
<dbReference type="VEuPathDB" id="FungiDB:PV08_01230"/>
<reference evidence="2 3" key="1">
    <citation type="submission" date="2015-01" db="EMBL/GenBank/DDBJ databases">
        <title>The Genome Sequence of Exophiala spinifera CBS89968.</title>
        <authorList>
            <consortium name="The Broad Institute Genomics Platform"/>
            <person name="Cuomo C."/>
            <person name="de Hoog S."/>
            <person name="Gorbushina A."/>
            <person name="Stielow B."/>
            <person name="Teixiera M."/>
            <person name="Abouelleil A."/>
            <person name="Chapman S.B."/>
            <person name="Priest M."/>
            <person name="Young S.K."/>
            <person name="Wortman J."/>
            <person name="Nusbaum C."/>
            <person name="Birren B."/>
        </authorList>
    </citation>
    <scope>NUCLEOTIDE SEQUENCE [LARGE SCALE GENOMIC DNA]</scope>
    <source>
        <strain evidence="2 3">CBS 89968</strain>
    </source>
</reference>
<dbReference type="STRING" id="91928.A0A0D2BP14"/>
<evidence type="ECO:0008006" key="4">
    <source>
        <dbReference type="Google" id="ProtNLM"/>
    </source>
</evidence>
<feature type="compositionally biased region" description="Basic and acidic residues" evidence="1">
    <location>
        <begin position="274"/>
        <end position="296"/>
    </location>
</feature>
<sequence length="507" mass="55399">MPIDETVLDPPVTPAPVFAYRALKGVFFGSPESSPENVYHNNKENITPVLSLSPSPSKRKLALDAALHLTPSTKRTKRDSGGAILSPTKGILRTPGLATPRTKALRDVNVKFKSVSPEEVAQRRNHRLKMEGPRQVDKDKKEETQAPAVKNDNASLNNGGLVCASTTNTAGTAAVSTFTPCAIEAYIAQTEKEMKKLVKYGQKMREYARKKDAENLELKGMIEVLKRENERLRRSSDVGLGQTHQQTENKQKQQQHHHHSESDTNGHGGQRVESVAEDKAKRAQGYVREEVGRVEARSQSVRLHSHQSLAHRRKEEPPRVGTGTGTGTGTTGSMSTQRRTTRSVSSSSTKRHQVVQGTTVHDEFGRPSTIASSLAPAPVPAPAKMDEGGNEHRTSLPLRSPSGSMAIRGTKGTFDREIGTGSTRLPPDRLAAARERLRRRAEAKKASAEMNAGDHDQSHVKAHGQREGVLIDNGEDDVGPPQLPRPASFGPGRRESHEQSLVDWVNL</sequence>
<proteinExistence type="predicted"/>
<feature type="region of interest" description="Disordered" evidence="1">
    <location>
        <begin position="116"/>
        <end position="153"/>
    </location>
</feature>
<dbReference type="AlphaFoldDB" id="A0A0D2BP14"/>
<gene>
    <name evidence="2" type="ORF">PV08_01230</name>
</gene>
<feature type="region of interest" description="Disordered" evidence="1">
    <location>
        <begin position="71"/>
        <end position="95"/>
    </location>
</feature>